<feature type="signal peptide" evidence="1">
    <location>
        <begin position="1"/>
        <end position="19"/>
    </location>
</feature>
<keyword evidence="1" id="KW-0732">Signal</keyword>
<dbReference type="Proteomes" id="UP000183002">
    <property type="component" value="Unassembled WGS sequence"/>
</dbReference>
<keyword evidence="3" id="KW-1185">Reference proteome</keyword>
<name>A0A1H8MXB8_9RHOB</name>
<dbReference type="RefSeq" id="WP_050520985.1">
    <property type="nucleotide sequence ID" value="NZ_FOCO01000063.1"/>
</dbReference>
<dbReference type="EMBL" id="FOCO01000063">
    <property type="protein sequence ID" value="SEO21888.1"/>
    <property type="molecule type" value="Genomic_DNA"/>
</dbReference>
<feature type="chain" id="PRO_5010325602" evidence="1">
    <location>
        <begin position="20"/>
        <end position="73"/>
    </location>
</feature>
<dbReference type="OrthoDB" id="9796962at2"/>
<gene>
    <name evidence="2" type="ORF">SAMN05216227_106311</name>
</gene>
<evidence type="ECO:0000313" key="2">
    <source>
        <dbReference type="EMBL" id="SEO21888.1"/>
    </source>
</evidence>
<sequence>MKLFLSAACLSAFPVSALAEVTLTKPFKWGSTLADKLDEGTRFRPTPTLVRTGAMTKDVPVLGVAETLSEAAR</sequence>
<evidence type="ECO:0000313" key="3">
    <source>
        <dbReference type="Proteomes" id="UP000183002"/>
    </source>
</evidence>
<protein>
    <submittedName>
        <fullName evidence="2">Uncharacterized protein</fullName>
    </submittedName>
</protein>
<evidence type="ECO:0000256" key="1">
    <source>
        <dbReference type="SAM" id="SignalP"/>
    </source>
</evidence>
<accession>A0A1H8MXB8</accession>
<organism evidence="2 3">
    <name type="scientific">Pseudorhodobacter antarcticus</name>
    <dbReference type="NCBI Taxonomy" id="1077947"/>
    <lineage>
        <taxon>Bacteria</taxon>
        <taxon>Pseudomonadati</taxon>
        <taxon>Pseudomonadota</taxon>
        <taxon>Alphaproteobacteria</taxon>
        <taxon>Rhodobacterales</taxon>
        <taxon>Paracoccaceae</taxon>
        <taxon>Pseudorhodobacter</taxon>
    </lineage>
</organism>
<reference evidence="2 3" key="1">
    <citation type="submission" date="2016-10" db="EMBL/GenBank/DDBJ databases">
        <authorList>
            <person name="de Groot N.N."/>
        </authorList>
    </citation>
    <scope>NUCLEOTIDE SEQUENCE [LARGE SCALE GENOMIC DNA]</scope>
    <source>
        <strain evidence="2 3">CGMCC 1.10836</strain>
    </source>
</reference>
<dbReference type="AlphaFoldDB" id="A0A1H8MXB8"/>
<proteinExistence type="predicted"/>